<feature type="binding site" evidence="9">
    <location>
        <position position="399"/>
    </location>
    <ligand>
        <name>Zn(2+)</name>
        <dbReference type="ChEBI" id="CHEBI:29105"/>
        <note>catalytic</note>
    </ligand>
</feature>
<feature type="binding site" evidence="9">
    <location>
        <position position="376"/>
    </location>
    <ligand>
        <name>Zn(2+)</name>
        <dbReference type="ChEBI" id="CHEBI:29105"/>
        <note>catalytic</note>
    </ligand>
</feature>
<evidence type="ECO:0000256" key="9">
    <source>
        <dbReference type="PIRSR" id="PIRSR634016-3"/>
    </source>
</evidence>
<keyword evidence="3 11" id="KW-0645">Protease</keyword>
<dbReference type="CDD" id="cd09601">
    <property type="entry name" value="M1_APN-Q_like"/>
    <property type="match status" value="1"/>
</dbReference>
<dbReference type="HOGENOM" id="CLU_003705_0_1_1"/>
<evidence type="ECO:0000256" key="5">
    <source>
        <dbReference type="ARBA" id="ARBA00022801"/>
    </source>
</evidence>
<dbReference type="GO" id="GO:0043171">
    <property type="term" value="P:peptide catabolic process"/>
    <property type="evidence" value="ECO:0007669"/>
    <property type="project" value="TreeGrafter"/>
</dbReference>
<dbReference type="OMA" id="NGVCIRN"/>
<dbReference type="FunFam" id="1.25.50.20:FF:000002">
    <property type="entry name" value="Aminopeptidase"/>
    <property type="match status" value="1"/>
</dbReference>
<dbReference type="SUPFAM" id="SSF63737">
    <property type="entry name" value="Leukotriene A4 hydrolase N-terminal domain"/>
    <property type="match status" value="1"/>
</dbReference>
<dbReference type="GO" id="GO:0120113">
    <property type="term" value="P:cytoplasm to vacuole targeting by the NVT pathway"/>
    <property type="evidence" value="ECO:0007669"/>
    <property type="project" value="EnsemblFungi"/>
</dbReference>
<dbReference type="GO" id="GO:0008270">
    <property type="term" value="F:zinc ion binding"/>
    <property type="evidence" value="ECO:0007669"/>
    <property type="project" value="UniProtKB-UniRule"/>
</dbReference>
<evidence type="ECO:0000313" key="16">
    <source>
        <dbReference type="Proteomes" id="UP000011958"/>
    </source>
</evidence>
<evidence type="ECO:0000256" key="8">
    <source>
        <dbReference type="PIRSR" id="PIRSR634016-1"/>
    </source>
</evidence>
<evidence type="ECO:0000256" key="6">
    <source>
        <dbReference type="ARBA" id="ARBA00022833"/>
    </source>
</evidence>
<dbReference type="SUPFAM" id="SSF55486">
    <property type="entry name" value="Metalloproteases ('zincins'), catalytic domain"/>
    <property type="match status" value="1"/>
</dbReference>
<dbReference type="GO" id="GO:0000328">
    <property type="term" value="C:fungal-type vacuole lumen"/>
    <property type="evidence" value="ECO:0007669"/>
    <property type="project" value="EnsemblFungi"/>
</dbReference>
<keyword evidence="16" id="KW-1185">Reference proteome</keyword>
<dbReference type="MEROPS" id="M01.007"/>
<proteinExistence type="inferred from homology"/>
<dbReference type="AlphaFoldDB" id="M7NUX7"/>
<dbReference type="Pfam" id="PF11838">
    <property type="entry name" value="ERAP1_C"/>
    <property type="match status" value="1"/>
</dbReference>
<dbReference type="Gene3D" id="1.10.390.10">
    <property type="entry name" value="Neutral Protease Domain 2"/>
    <property type="match status" value="1"/>
</dbReference>
<evidence type="ECO:0000313" key="15">
    <source>
        <dbReference type="EMBL" id="EMR10916.1"/>
    </source>
</evidence>
<evidence type="ECO:0000256" key="7">
    <source>
        <dbReference type="ARBA" id="ARBA00023049"/>
    </source>
</evidence>
<keyword evidence="7 11" id="KW-0482">Metalloprotease</keyword>
<feature type="site" description="Transition state stabilizer" evidence="10">
    <location>
        <position position="462"/>
    </location>
</feature>
<dbReference type="Pfam" id="PF17900">
    <property type="entry name" value="Peptidase_M1_N"/>
    <property type="match status" value="1"/>
</dbReference>
<keyword evidence="5 11" id="KW-0378">Hydrolase</keyword>
<dbReference type="Gene3D" id="2.60.40.1730">
    <property type="entry name" value="tricorn interacting facor f3 domain"/>
    <property type="match status" value="1"/>
</dbReference>
<dbReference type="EMBL" id="AFWA02000003">
    <property type="protein sequence ID" value="EMR10916.1"/>
    <property type="molecule type" value="Genomic_DNA"/>
</dbReference>
<dbReference type="InterPro" id="IPR001930">
    <property type="entry name" value="Peptidase_M1"/>
</dbReference>
<evidence type="ECO:0000256" key="1">
    <source>
        <dbReference type="ARBA" id="ARBA00010136"/>
    </source>
</evidence>
<dbReference type="GO" id="GO:0005771">
    <property type="term" value="C:multivesicular body"/>
    <property type="evidence" value="ECO:0007669"/>
    <property type="project" value="EnsemblFungi"/>
</dbReference>
<dbReference type="InterPro" id="IPR034016">
    <property type="entry name" value="M1_APN-typ"/>
</dbReference>
<dbReference type="GO" id="GO:0006508">
    <property type="term" value="P:proteolysis"/>
    <property type="evidence" value="ECO:0007669"/>
    <property type="project" value="UniProtKB-KW"/>
</dbReference>
<comment type="caution">
    <text evidence="15">The sequence shown here is derived from an EMBL/GenBank/DDBJ whole genome shotgun (WGS) entry which is preliminary data.</text>
</comment>
<evidence type="ECO:0000256" key="2">
    <source>
        <dbReference type="ARBA" id="ARBA00022438"/>
    </source>
</evidence>
<dbReference type="Proteomes" id="UP000011958">
    <property type="component" value="Unassembled WGS sequence"/>
</dbReference>
<dbReference type="InterPro" id="IPR050344">
    <property type="entry name" value="Peptidase_M1_aminopeptidases"/>
</dbReference>
<gene>
    <name evidence="15" type="ORF">PNEG_01062</name>
</gene>
<dbReference type="InterPro" id="IPR042097">
    <property type="entry name" value="Aminopeptidase_N-like_N_sf"/>
</dbReference>
<dbReference type="InterPro" id="IPR014782">
    <property type="entry name" value="Peptidase_M1_dom"/>
</dbReference>
<dbReference type="VEuPathDB" id="FungiDB:PNEG_01062"/>
<dbReference type="FunFam" id="1.10.390.10:FF:000001">
    <property type="entry name" value="Aminopeptidase"/>
    <property type="match status" value="1"/>
</dbReference>
<keyword evidence="6 9" id="KW-0862">Zinc</keyword>
<feature type="domain" description="ERAP1-like C-terminal" evidence="13">
    <location>
        <begin position="600"/>
        <end position="920"/>
    </location>
</feature>
<dbReference type="STRING" id="1069680.M7NUX7"/>
<dbReference type="Gene3D" id="1.25.50.20">
    <property type="match status" value="1"/>
</dbReference>
<dbReference type="GO" id="GO:0016020">
    <property type="term" value="C:membrane"/>
    <property type="evidence" value="ECO:0007669"/>
    <property type="project" value="TreeGrafter"/>
</dbReference>
<feature type="active site" description="Proton acceptor" evidence="8">
    <location>
        <position position="377"/>
    </location>
</feature>
<dbReference type="FunFam" id="2.60.40.1910:FF:000004">
    <property type="entry name" value="Aminopeptidase"/>
    <property type="match status" value="1"/>
</dbReference>
<dbReference type="GeneID" id="19894759"/>
<dbReference type="RefSeq" id="XP_007872973.1">
    <property type="nucleotide sequence ID" value="XM_007874782.1"/>
</dbReference>
<comment type="similarity">
    <text evidence="1 11">Belongs to the peptidase M1 family.</text>
</comment>
<accession>M7NUX7</accession>
<dbReference type="GO" id="GO:0061957">
    <property type="term" value="C:NVT complex"/>
    <property type="evidence" value="ECO:0007669"/>
    <property type="project" value="EnsemblFungi"/>
</dbReference>
<feature type="domain" description="Peptidase M1 membrane alanine aminopeptidase" evidence="12">
    <location>
        <begin position="304"/>
        <end position="521"/>
    </location>
</feature>
<dbReference type="Gene3D" id="2.60.40.1910">
    <property type="match status" value="1"/>
</dbReference>
<dbReference type="InterPro" id="IPR027268">
    <property type="entry name" value="Peptidase_M4/M1_CTD_sf"/>
</dbReference>
<keyword evidence="2 11" id="KW-0031">Aminopeptidase</keyword>
<protein>
    <recommendedName>
        <fullName evidence="11">Aminopeptidase</fullName>
        <ecNumber evidence="11">3.4.11.-</ecNumber>
    </recommendedName>
</protein>
<reference evidence="16" key="1">
    <citation type="journal article" date="2016" name="Nat. Commun.">
        <title>Genome analysis of three Pneumocystis species reveals adaptation mechanisms to life exclusively in mammalian hosts.</title>
        <authorList>
            <person name="Ma L."/>
            <person name="Chen Z."/>
            <person name="Huang D.W."/>
            <person name="Kutty G."/>
            <person name="Ishihara M."/>
            <person name="Wang H."/>
            <person name="Abouelleil A."/>
            <person name="Bishop L."/>
            <person name="Davey E."/>
            <person name="Deng R."/>
            <person name="Deng X."/>
            <person name="Fan L."/>
            <person name="Fantoni G."/>
            <person name="Fitzgerald M."/>
            <person name="Gogineni E."/>
            <person name="Goldberg J.M."/>
            <person name="Handley G."/>
            <person name="Hu X."/>
            <person name="Huber C."/>
            <person name="Jiao X."/>
            <person name="Jones K."/>
            <person name="Levin J.Z."/>
            <person name="Liu Y."/>
            <person name="Macdonald P."/>
            <person name="Melnikov A."/>
            <person name="Raley C."/>
            <person name="Sassi M."/>
            <person name="Sherman B.T."/>
            <person name="Song X."/>
            <person name="Sykes S."/>
            <person name="Tran B."/>
            <person name="Walsh L."/>
            <person name="Xia Y."/>
            <person name="Yang J."/>
            <person name="Young S."/>
            <person name="Zeng Q."/>
            <person name="Zheng X."/>
            <person name="Stephens R."/>
            <person name="Nusbaum C."/>
            <person name="Birren B.W."/>
            <person name="Azadi P."/>
            <person name="Lempicki R.A."/>
            <person name="Cuomo C.A."/>
            <person name="Kovacs J.A."/>
        </authorList>
    </citation>
    <scope>NUCLEOTIDE SEQUENCE [LARGE SCALE GENOMIC DNA]</scope>
    <source>
        <strain evidence="16">B123</strain>
    </source>
</reference>
<dbReference type="GO" id="GO:0042277">
    <property type="term" value="F:peptide binding"/>
    <property type="evidence" value="ECO:0007669"/>
    <property type="project" value="TreeGrafter"/>
</dbReference>
<keyword evidence="4 9" id="KW-0479">Metal-binding</keyword>
<name>M7NUX7_PNEMU</name>
<evidence type="ECO:0000256" key="3">
    <source>
        <dbReference type="ARBA" id="ARBA00022670"/>
    </source>
</evidence>
<evidence type="ECO:0000259" key="14">
    <source>
        <dbReference type="Pfam" id="PF17900"/>
    </source>
</evidence>
<evidence type="ECO:0000256" key="11">
    <source>
        <dbReference type="RuleBase" id="RU364040"/>
    </source>
</evidence>
<sequence>MIFYPRKRFLGLKKIQPLVFSLKYIYFFNRKNFIVQLNYQLNSLRKYSMSTIQADRKVLPANVKPIHYFVSLNPNLDDFIYDGRVEVTLHTLKKSETITLHSVDIDIFDVLLEYNNQRNVLTRYKIYEYNIFFRIPSESITYEKDEQTATFCFFESIPSGIDVKLFINFRGEINSKMCGFYRSSYQDNKTKEIKWLACTQMEATDCRRAFPCWDEPALKATFDVEITADVRYTILSNMDIFRESIIDDKRTVLFSRTPLMSTYLLAWVIGELDYIEMFTSGINMPKIPVRVYSPLSNLSQDGKFSLELAVKTLDFFSKTFDIPYSLPKLDMVAIPDFSAGAMENWGIVTYRVVDLLFNEKTCSASTKQRVAEVVQHELAHQWFGDLVTMDFWDGLWLNEGFATWMSWFSCNTFYPEWKVWQTYITGSLQNALRFDGFRSSHPIQVPVKSSEEINQIFDAISYSKGSSVIRMLSKYLGEDVFLAGIRQYLKNHSYGNATTDDLWKALSDESGKDILKFMKCWTENVGYPVLTVSENDDTIIVRQNRFLASGDVKPEDDTTIYWVPLMFKTMSIDGKITTDSYLILDKREFHISISNIKKGFYKINTGHSGIYRTLYSSKHIQRLGSISISNPEFLTVEDRVGLVADTGSLAESGYCRTSDLLTLILGWHNEDNFVVWNETIVRLENLEAAFIFESEQIKHALGLFKRTLVSDKARKLGWDFDANNSHIERQFKTLLFGTAGKAGDEEIISIAKDMLYRYVDGDMTAIHPDLRAHVFGISIQYGLEKEWNIVYSISKNATSSDEKNTALKQLGLTRVPHLISRTLNLILSSEVKLQDIYMPLIGLKTHSEGIKALWKFCNENWDKIDNLIPSTVGSLKSTVVQLMVSGFTSMSSVHEIESFFKDKKIQAFDKALSQSLDAIRTKASWVSRDYDDVRTWLENNGYLNII</sequence>
<comment type="cofactor">
    <cofactor evidence="9 11">
        <name>Zn(2+)</name>
        <dbReference type="ChEBI" id="CHEBI:29105"/>
    </cofactor>
    <text evidence="9 11">Binds 1 zinc ion per subunit.</text>
</comment>
<dbReference type="OrthoDB" id="10031169at2759"/>
<dbReference type="EC" id="3.4.11.-" evidence="11"/>
<dbReference type="FunFam" id="2.60.40.1730:FF:000002">
    <property type="entry name" value="Aminopeptidase"/>
    <property type="match status" value="1"/>
</dbReference>
<feature type="binding site" evidence="9">
    <location>
        <position position="380"/>
    </location>
    <ligand>
        <name>Zn(2+)</name>
        <dbReference type="ChEBI" id="CHEBI:29105"/>
        <note>catalytic</note>
    </ligand>
</feature>
<organism evidence="15 16">
    <name type="scientific">Pneumocystis murina (strain B123)</name>
    <name type="common">Mouse pneumocystis pneumonia agent</name>
    <name type="synonym">Pneumocystis carinii f. sp. muris</name>
    <dbReference type="NCBI Taxonomy" id="1069680"/>
    <lineage>
        <taxon>Eukaryota</taxon>
        <taxon>Fungi</taxon>
        <taxon>Dikarya</taxon>
        <taxon>Ascomycota</taxon>
        <taxon>Taphrinomycotina</taxon>
        <taxon>Pneumocystomycetes</taxon>
        <taxon>Pneumocystaceae</taxon>
        <taxon>Pneumocystis</taxon>
    </lineage>
</organism>
<dbReference type="eggNOG" id="KOG1046">
    <property type="taxonomic scope" value="Eukaryota"/>
</dbReference>
<dbReference type="PANTHER" id="PTHR11533">
    <property type="entry name" value="PROTEASE M1 ZINC METALLOPROTEASE"/>
    <property type="match status" value="1"/>
</dbReference>
<dbReference type="Pfam" id="PF01433">
    <property type="entry name" value="Peptidase_M1"/>
    <property type="match status" value="1"/>
</dbReference>
<evidence type="ECO:0000256" key="10">
    <source>
        <dbReference type="PIRSR" id="PIRSR634016-4"/>
    </source>
</evidence>
<evidence type="ECO:0000256" key="4">
    <source>
        <dbReference type="ARBA" id="ARBA00022723"/>
    </source>
</evidence>
<dbReference type="InterPro" id="IPR024571">
    <property type="entry name" value="ERAP1-like_C_dom"/>
</dbReference>
<dbReference type="GO" id="GO:0070006">
    <property type="term" value="F:metalloaminopeptidase activity"/>
    <property type="evidence" value="ECO:0007669"/>
    <property type="project" value="TreeGrafter"/>
</dbReference>
<feature type="domain" description="Aminopeptidase N-like N-terminal" evidence="14">
    <location>
        <begin position="64"/>
        <end position="264"/>
    </location>
</feature>
<evidence type="ECO:0000259" key="12">
    <source>
        <dbReference type="Pfam" id="PF01433"/>
    </source>
</evidence>
<evidence type="ECO:0000259" key="13">
    <source>
        <dbReference type="Pfam" id="PF11838"/>
    </source>
</evidence>
<dbReference type="PANTHER" id="PTHR11533:SF174">
    <property type="entry name" value="PUROMYCIN-SENSITIVE AMINOPEPTIDASE-RELATED"/>
    <property type="match status" value="1"/>
</dbReference>
<dbReference type="InterPro" id="IPR045357">
    <property type="entry name" value="Aminopeptidase_N-like_N"/>
</dbReference>
<dbReference type="PRINTS" id="PR00756">
    <property type="entry name" value="ALADIPTASE"/>
</dbReference>